<evidence type="ECO:0000313" key="1">
    <source>
        <dbReference type="EMBL" id="MEN3238655.1"/>
    </source>
</evidence>
<dbReference type="EMBL" id="JAQYXP010000006">
    <property type="protein sequence ID" value="MEN3238655.1"/>
    <property type="molecule type" value="Genomic_DNA"/>
</dbReference>
<dbReference type="RefSeq" id="WP_346013781.1">
    <property type="nucleotide sequence ID" value="NZ_JAQYXP010000006.1"/>
</dbReference>
<protein>
    <submittedName>
        <fullName evidence="1">Uncharacterized protein</fullName>
    </submittedName>
</protein>
<comment type="caution">
    <text evidence="1">The sequence shown here is derived from an EMBL/GenBank/DDBJ whole genome shotgun (WGS) entry which is preliminary data.</text>
</comment>
<dbReference type="Proteomes" id="UP001407347">
    <property type="component" value="Unassembled WGS sequence"/>
</dbReference>
<name>A0ABV0A6F8_9HYPH</name>
<proteinExistence type="predicted"/>
<reference evidence="1 2" key="1">
    <citation type="journal article" date="2023" name="PLoS ONE">
        <title>Complete genome assembly of Hawai'i environmental nontuberculous mycobacteria reveals unexpected co-isolation with methylobacteria.</title>
        <authorList>
            <person name="Hendrix J."/>
            <person name="Epperson L.E."/>
            <person name="Tong E.I."/>
            <person name="Chan Y.L."/>
            <person name="Hasan N.A."/>
            <person name="Dawrs S.N."/>
            <person name="Norton G.J."/>
            <person name="Virdi R."/>
            <person name="Crooks J.L."/>
            <person name="Chan E.D."/>
            <person name="Honda J.R."/>
            <person name="Strong M."/>
        </authorList>
    </citation>
    <scope>NUCLEOTIDE SEQUENCE [LARGE SCALE GENOMIC DNA]</scope>
    <source>
        <strain evidence="1 2">NJH_HI04-1</strain>
    </source>
</reference>
<evidence type="ECO:0000313" key="2">
    <source>
        <dbReference type="Proteomes" id="UP001407347"/>
    </source>
</evidence>
<sequence>MGIHQDDRTGPRPPKRELHIIAYFVPQAWINDYAVDVDPEGETDFDVAPELKAMGRENAMNLDREHQLRDDLQYAAAAPQWVKDWSGPFEVRLRDPDEVEALFED</sequence>
<accession>A0ABV0A6F8</accession>
<keyword evidence="2" id="KW-1185">Reference proteome</keyword>
<gene>
    <name evidence="1" type="ORF">PUR29_35015</name>
</gene>
<organism evidence="1 2">
    <name type="scientific">Methylobacterium ajmalii</name>
    <dbReference type="NCBI Taxonomy" id="2738439"/>
    <lineage>
        <taxon>Bacteria</taxon>
        <taxon>Pseudomonadati</taxon>
        <taxon>Pseudomonadota</taxon>
        <taxon>Alphaproteobacteria</taxon>
        <taxon>Hyphomicrobiales</taxon>
        <taxon>Methylobacteriaceae</taxon>
        <taxon>Methylobacterium</taxon>
    </lineage>
</organism>